<dbReference type="PhylomeDB" id="A0A0G4GUE2"/>
<dbReference type="Gene3D" id="2.60.40.790">
    <property type="match status" value="1"/>
</dbReference>
<dbReference type="Pfam" id="PF04969">
    <property type="entry name" value="CS"/>
    <property type="match status" value="1"/>
</dbReference>
<dbReference type="PANTHER" id="PTHR12356">
    <property type="entry name" value="NUCLEAR MOVEMENT PROTEIN NUDC"/>
    <property type="match status" value="1"/>
</dbReference>
<dbReference type="InterPro" id="IPR008978">
    <property type="entry name" value="HSP20-like_chaperone"/>
</dbReference>
<dbReference type="Proteomes" id="UP000041254">
    <property type="component" value="Unassembled WGS sequence"/>
</dbReference>
<evidence type="ECO:0000313" key="3">
    <source>
        <dbReference type="Proteomes" id="UP000041254"/>
    </source>
</evidence>
<dbReference type="VEuPathDB" id="CryptoDB:Vbra_10392"/>
<dbReference type="OrthoDB" id="416217at2759"/>
<dbReference type="GO" id="GO:0005737">
    <property type="term" value="C:cytoplasm"/>
    <property type="evidence" value="ECO:0007669"/>
    <property type="project" value="TreeGrafter"/>
</dbReference>
<dbReference type="EMBL" id="CDMY01000821">
    <property type="protein sequence ID" value="CEM34459.1"/>
    <property type="molecule type" value="Genomic_DNA"/>
</dbReference>
<dbReference type="AlphaFoldDB" id="A0A0G4GUE2"/>
<accession>A0A0G4GUE2</accession>
<dbReference type="PROSITE" id="PS51203">
    <property type="entry name" value="CS"/>
    <property type="match status" value="1"/>
</dbReference>
<dbReference type="InterPro" id="IPR007052">
    <property type="entry name" value="CS_dom"/>
</dbReference>
<proteinExistence type="predicted"/>
<dbReference type="InParanoid" id="A0A0G4GUE2"/>
<gene>
    <name evidence="2" type="ORF">Vbra_10392</name>
</gene>
<feature type="domain" description="CS" evidence="1">
    <location>
        <begin position="8"/>
        <end position="101"/>
    </location>
</feature>
<protein>
    <recommendedName>
        <fullName evidence="1">CS domain-containing protein</fullName>
    </recommendedName>
</protein>
<keyword evidence="3" id="KW-1185">Reference proteome</keyword>
<dbReference type="SUPFAM" id="SSF49764">
    <property type="entry name" value="HSP20-like chaperones"/>
    <property type="match status" value="1"/>
</dbReference>
<dbReference type="CDD" id="cd06467">
    <property type="entry name" value="p23_NUDC_like"/>
    <property type="match status" value="1"/>
</dbReference>
<dbReference type="GO" id="GO:0006457">
    <property type="term" value="P:protein folding"/>
    <property type="evidence" value="ECO:0007669"/>
    <property type="project" value="TreeGrafter"/>
</dbReference>
<evidence type="ECO:0000259" key="1">
    <source>
        <dbReference type="PROSITE" id="PS51203"/>
    </source>
</evidence>
<dbReference type="GO" id="GO:0051082">
    <property type="term" value="F:unfolded protein binding"/>
    <property type="evidence" value="ECO:0007669"/>
    <property type="project" value="TreeGrafter"/>
</dbReference>
<dbReference type="STRING" id="1169540.A0A0G4GUE2"/>
<evidence type="ECO:0000313" key="2">
    <source>
        <dbReference type="EMBL" id="CEM34459.1"/>
    </source>
</evidence>
<name>A0A0G4GUE2_VITBC</name>
<reference evidence="2 3" key="1">
    <citation type="submission" date="2014-11" db="EMBL/GenBank/DDBJ databases">
        <authorList>
            <person name="Zhu J."/>
            <person name="Qi W."/>
            <person name="Song R."/>
        </authorList>
    </citation>
    <scope>NUCLEOTIDE SEQUENCE [LARGE SCALE GENOMIC DNA]</scope>
</reference>
<dbReference type="InterPro" id="IPR037898">
    <property type="entry name" value="NudC_fam"/>
</dbReference>
<sequence length="152" mass="17630">MVAISDAESARRYEWDQEGHFVSVWVPLAEDITAKDIRCTIKPREISITVKGDEIVSGDLTQIVKPDDSLWMIEDDDRHRGRCLHVSLKKSLECTEWMYLLKADMDVNWDKFCTTLRPMDHTHQCPTADPSTHHHFAPQWPKTTTCDGHHHH</sequence>
<organism evidence="2 3">
    <name type="scientific">Vitrella brassicaformis (strain CCMP3155)</name>
    <dbReference type="NCBI Taxonomy" id="1169540"/>
    <lineage>
        <taxon>Eukaryota</taxon>
        <taxon>Sar</taxon>
        <taxon>Alveolata</taxon>
        <taxon>Colpodellida</taxon>
        <taxon>Vitrellaceae</taxon>
        <taxon>Vitrella</taxon>
    </lineage>
</organism>